<dbReference type="AlphaFoldDB" id="A0A0D8X7R1"/>
<reference evidence="2" key="2">
    <citation type="journal article" date="2016" name="Sci. Rep.">
        <title>Dictyocaulus viviparus genome, variome and transcriptome elucidate lungworm biology and support future intervention.</title>
        <authorList>
            <person name="McNulty S.N."/>
            <person name="Strube C."/>
            <person name="Rosa B.A."/>
            <person name="Martin J.C."/>
            <person name="Tyagi R."/>
            <person name="Choi Y.J."/>
            <person name="Wang Q."/>
            <person name="Hallsworth Pepin K."/>
            <person name="Zhang X."/>
            <person name="Ozersky P."/>
            <person name="Wilson R.K."/>
            <person name="Sternberg P.W."/>
            <person name="Gasser R.B."/>
            <person name="Mitreva M."/>
        </authorList>
    </citation>
    <scope>NUCLEOTIDE SEQUENCE [LARGE SCALE GENOMIC DNA]</scope>
    <source>
        <strain evidence="2">HannoverDv2000</strain>
    </source>
</reference>
<sequence length="87" mass="9447">MVKNCSANLFSELKVLPTDINVSIAIVLSFCTQAVESDTCASFTEACKAGEPVSVNVHSTLADDYSTFIQIIRETVLTRKDQAETSE</sequence>
<dbReference type="Proteomes" id="UP000053766">
    <property type="component" value="Unassembled WGS sequence"/>
</dbReference>
<reference evidence="1 2" key="1">
    <citation type="submission" date="2013-11" db="EMBL/GenBank/DDBJ databases">
        <title>Draft genome of the bovine lungworm Dictyocaulus viviparus.</title>
        <authorList>
            <person name="Mitreva M."/>
        </authorList>
    </citation>
    <scope>NUCLEOTIDE SEQUENCE [LARGE SCALE GENOMIC DNA]</scope>
    <source>
        <strain evidence="1 2">HannoverDv2000</strain>
    </source>
</reference>
<gene>
    <name evidence="1" type="ORF">DICVIV_13459</name>
</gene>
<name>A0A0D8X7R1_DICVI</name>
<accession>A0A0D8X7R1</accession>
<evidence type="ECO:0000313" key="1">
    <source>
        <dbReference type="EMBL" id="KJH40583.1"/>
    </source>
</evidence>
<protein>
    <submittedName>
        <fullName evidence="1">Uncharacterized protein</fullName>
    </submittedName>
</protein>
<proteinExistence type="predicted"/>
<dbReference type="EMBL" id="KN717101">
    <property type="protein sequence ID" value="KJH40583.1"/>
    <property type="molecule type" value="Genomic_DNA"/>
</dbReference>
<organism evidence="1 2">
    <name type="scientific">Dictyocaulus viviparus</name>
    <name type="common">Bovine lungworm</name>
    <dbReference type="NCBI Taxonomy" id="29172"/>
    <lineage>
        <taxon>Eukaryota</taxon>
        <taxon>Metazoa</taxon>
        <taxon>Ecdysozoa</taxon>
        <taxon>Nematoda</taxon>
        <taxon>Chromadorea</taxon>
        <taxon>Rhabditida</taxon>
        <taxon>Rhabditina</taxon>
        <taxon>Rhabditomorpha</taxon>
        <taxon>Strongyloidea</taxon>
        <taxon>Metastrongylidae</taxon>
        <taxon>Dictyocaulus</taxon>
    </lineage>
</organism>
<evidence type="ECO:0000313" key="2">
    <source>
        <dbReference type="Proteomes" id="UP000053766"/>
    </source>
</evidence>
<keyword evidence="2" id="KW-1185">Reference proteome</keyword>